<gene>
    <name evidence="4" type="ORF">HF682_08540</name>
</gene>
<evidence type="ECO:0000313" key="4">
    <source>
        <dbReference type="EMBL" id="NLR75206.1"/>
    </source>
</evidence>
<feature type="active site" description="Tele-phosphohistidine intermediate" evidence="2">
    <location>
        <position position="18"/>
    </location>
</feature>
<evidence type="ECO:0000256" key="1">
    <source>
        <dbReference type="ARBA" id="ARBA00022801"/>
    </source>
</evidence>
<protein>
    <submittedName>
        <fullName evidence="4">Histidine phosphatase family protein</fullName>
    </submittedName>
</protein>
<keyword evidence="5" id="KW-1185">Reference proteome</keyword>
<dbReference type="SUPFAM" id="SSF53254">
    <property type="entry name" value="Phosphoglycerate mutase-like"/>
    <property type="match status" value="1"/>
</dbReference>
<dbReference type="EMBL" id="JABAIM010000001">
    <property type="protein sequence ID" value="NLR75206.1"/>
    <property type="molecule type" value="Genomic_DNA"/>
</dbReference>
<accession>A0A847SCJ4</accession>
<dbReference type="PROSITE" id="PS00175">
    <property type="entry name" value="PG_MUTASE"/>
    <property type="match status" value="1"/>
</dbReference>
<reference evidence="4 5" key="1">
    <citation type="submission" date="2020-04" db="EMBL/GenBank/DDBJ databases">
        <title>Draft genome of Leeia sp. IMCC25680.</title>
        <authorList>
            <person name="Song J."/>
            <person name="Cho J.-C."/>
        </authorList>
    </citation>
    <scope>NUCLEOTIDE SEQUENCE [LARGE SCALE GENOMIC DNA]</scope>
    <source>
        <strain evidence="4 5">IMCC25680</strain>
    </source>
</reference>
<dbReference type="PANTHER" id="PTHR46517">
    <property type="entry name" value="FRUCTOSE-2,6-BISPHOSPHATASE TIGAR"/>
    <property type="match status" value="1"/>
</dbReference>
<dbReference type="InterPro" id="IPR051695">
    <property type="entry name" value="Phosphoglycerate_Mutase"/>
</dbReference>
<dbReference type="Pfam" id="PF00300">
    <property type="entry name" value="His_Phos_1"/>
    <property type="match status" value="1"/>
</dbReference>
<dbReference type="GO" id="GO:0043456">
    <property type="term" value="P:regulation of pentose-phosphate shunt"/>
    <property type="evidence" value="ECO:0007669"/>
    <property type="project" value="TreeGrafter"/>
</dbReference>
<organism evidence="4 5">
    <name type="scientific">Leeia aquatica</name>
    <dbReference type="NCBI Taxonomy" id="2725557"/>
    <lineage>
        <taxon>Bacteria</taxon>
        <taxon>Pseudomonadati</taxon>
        <taxon>Pseudomonadota</taxon>
        <taxon>Betaproteobacteria</taxon>
        <taxon>Neisseriales</taxon>
        <taxon>Leeiaceae</taxon>
        <taxon>Leeia</taxon>
    </lineage>
</organism>
<dbReference type="GO" id="GO:0004331">
    <property type="term" value="F:fructose-2,6-bisphosphate 2-phosphatase activity"/>
    <property type="evidence" value="ECO:0007669"/>
    <property type="project" value="TreeGrafter"/>
</dbReference>
<dbReference type="GO" id="GO:0045820">
    <property type="term" value="P:negative regulation of glycolytic process"/>
    <property type="evidence" value="ECO:0007669"/>
    <property type="project" value="TreeGrafter"/>
</dbReference>
<evidence type="ECO:0000256" key="3">
    <source>
        <dbReference type="PIRSR" id="PIRSR613078-2"/>
    </source>
</evidence>
<dbReference type="SMART" id="SM00855">
    <property type="entry name" value="PGAM"/>
    <property type="match status" value="1"/>
</dbReference>
<comment type="caution">
    <text evidence="4">The sequence shown here is derived from an EMBL/GenBank/DDBJ whole genome shotgun (WGS) entry which is preliminary data.</text>
</comment>
<sequence length="217" mass="24614">MNLSTLPADATRLCLIRHGETDWNLARRLQGQTDIPLNATGLEQAEALARGFPAVAVDALYCSDLQRARQTAAPLLARLACAQRLSPALREQHFGIFQGHTYAEMAEQQPELYARYRARDPQWEIPQGESIQRFYDRVTQAFDAMAMQHRGQTLVVVTHGGVLDMLWRHAHAYPLSALRQVEIPNAAFNWVSWHQGRWQVEHWAVQDHLAAALDELT</sequence>
<dbReference type="Proteomes" id="UP000587991">
    <property type="component" value="Unassembled WGS sequence"/>
</dbReference>
<feature type="binding site" evidence="3">
    <location>
        <position position="67"/>
    </location>
    <ligand>
        <name>substrate</name>
    </ligand>
</feature>
<keyword evidence="1" id="KW-0378">Hydrolase</keyword>
<dbReference type="CDD" id="cd07067">
    <property type="entry name" value="HP_PGM_like"/>
    <property type="match status" value="1"/>
</dbReference>
<dbReference type="RefSeq" id="WP_168876751.1">
    <property type="nucleotide sequence ID" value="NZ_JABAIM010000001.1"/>
</dbReference>
<dbReference type="GO" id="GO:0005829">
    <property type="term" value="C:cytosol"/>
    <property type="evidence" value="ECO:0007669"/>
    <property type="project" value="TreeGrafter"/>
</dbReference>
<dbReference type="InterPro" id="IPR013078">
    <property type="entry name" value="His_Pase_superF_clade-1"/>
</dbReference>
<dbReference type="InterPro" id="IPR001345">
    <property type="entry name" value="PG/BPGM_mutase_AS"/>
</dbReference>
<evidence type="ECO:0000313" key="5">
    <source>
        <dbReference type="Proteomes" id="UP000587991"/>
    </source>
</evidence>
<dbReference type="Gene3D" id="3.40.50.1240">
    <property type="entry name" value="Phosphoglycerate mutase-like"/>
    <property type="match status" value="1"/>
</dbReference>
<feature type="binding site" evidence="3">
    <location>
        <begin position="17"/>
        <end position="24"/>
    </location>
    <ligand>
        <name>substrate</name>
    </ligand>
</feature>
<feature type="active site" description="Proton donor/acceptor" evidence="2">
    <location>
        <position position="91"/>
    </location>
</feature>
<name>A0A847SCJ4_9NEIS</name>
<dbReference type="InterPro" id="IPR029033">
    <property type="entry name" value="His_PPase_superfam"/>
</dbReference>
<dbReference type="AlphaFoldDB" id="A0A847SCJ4"/>
<evidence type="ECO:0000256" key="2">
    <source>
        <dbReference type="PIRSR" id="PIRSR613078-1"/>
    </source>
</evidence>
<dbReference type="PANTHER" id="PTHR46517:SF1">
    <property type="entry name" value="FRUCTOSE-2,6-BISPHOSPHATASE TIGAR"/>
    <property type="match status" value="1"/>
</dbReference>
<proteinExistence type="predicted"/>